<dbReference type="Proteomes" id="UP001523216">
    <property type="component" value="Unassembled WGS sequence"/>
</dbReference>
<gene>
    <name evidence="2" type="ORF">LXN57_38385</name>
</gene>
<dbReference type="EMBL" id="JAMQOL010000059">
    <property type="protein sequence ID" value="MCM4083433.1"/>
    <property type="molecule type" value="Genomic_DNA"/>
</dbReference>
<reference evidence="2 3" key="1">
    <citation type="submission" date="2022-06" db="EMBL/GenBank/DDBJ databases">
        <title>Actinoplanes abujensis sp. nov., isolated from Nigerian arid soil.</title>
        <authorList>
            <person name="Ding P."/>
        </authorList>
    </citation>
    <scope>NUCLEOTIDE SEQUENCE [LARGE SCALE GENOMIC DNA]</scope>
    <source>
        <strain evidence="3">TRM88002</strain>
    </source>
</reference>
<accession>A0ABT0YD66</accession>
<comment type="caution">
    <text evidence="2">The sequence shown here is derived from an EMBL/GenBank/DDBJ whole genome shotgun (WGS) entry which is preliminary data.</text>
</comment>
<evidence type="ECO:0000256" key="1">
    <source>
        <dbReference type="SAM" id="MobiDB-lite"/>
    </source>
</evidence>
<organism evidence="2 3">
    <name type="scientific">Paractinoplanes hotanensis</name>
    <dbReference type="NCBI Taxonomy" id="2906497"/>
    <lineage>
        <taxon>Bacteria</taxon>
        <taxon>Bacillati</taxon>
        <taxon>Actinomycetota</taxon>
        <taxon>Actinomycetes</taxon>
        <taxon>Micromonosporales</taxon>
        <taxon>Micromonosporaceae</taxon>
        <taxon>Paractinoplanes</taxon>
    </lineage>
</organism>
<evidence type="ECO:0000313" key="3">
    <source>
        <dbReference type="Proteomes" id="UP001523216"/>
    </source>
</evidence>
<keyword evidence="3" id="KW-1185">Reference proteome</keyword>
<name>A0ABT0YD66_9ACTN</name>
<dbReference type="RefSeq" id="WP_251803133.1">
    <property type="nucleotide sequence ID" value="NZ_JAMQOL010000059.1"/>
</dbReference>
<protein>
    <submittedName>
        <fullName evidence="2">Uncharacterized protein</fullName>
    </submittedName>
</protein>
<feature type="compositionally biased region" description="Basic and acidic residues" evidence="1">
    <location>
        <begin position="1"/>
        <end position="16"/>
    </location>
</feature>
<evidence type="ECO:0000313" key="2">
    <source>
        <dbReference type="EMBL" id="MCM4083433.1"/>
    </source>
</evidence>
<sequence length="69" mass="7417">MADREVTPGSGLHREPPAPLDGVTPEPIDGVAGAMRWFATERNTLETVVADPPVVGFATWQLVESMVPF</sequence>
<feature type="region of interest" description="Disordered" evidence="1">
    <location>
        <begin position="1"/>
        <end position="27"/>
    </location>
</feature>
<proteinExistence type="predicted"/>